<evidence type="ECO:0000313" key="2">
    <source>
        <dbReference type="EMBL" id="SNT42731.1"/>
    </source>
</evidence>
<dbReference type="RefSeq" id="WP_142988468.1">
    <property type="nucleotide sequence ID" value="NZ_FZOU01000014.1"/>
</dbReference>
<dbReference type="OrthoDB" id="115818at2"/>
<evidence type="ECO:0000256" key="1">
    <source>
        <dbReference type="SAM" id="MobiDB-lite"/>
    </source>
</evidence>
<feature type="compositionally biased region" description="Basic and acidic residues" evidence="1">
    <location>
        <begin position="1"/>
        <end position="12"/>
    </location>
</feature>
<protein>
    <submittedName>
        <fullName evidence="2">Uncharacterized protein</fullName>
    </submittedName>
</protein>
<dbReference type="EMBL" id="FZOU01000014">
    <property type="protein sequence ID" value="SNT42731.1"/>
    <property type="molecule type" value="Genomic_DNA"/>
</dbReference>
<feature type="region of interest" description="Disordered" evidence="1">
    <location>
        <begin position="1"/>
        <end position="21"/>
    </location>
</feature>
<accession>A0A239MJB7</accession>
<organism evidence="2 3">
    <name type="scientific">Granulicella rosea</name>
    <dbReference type="NCBI Taxonomy" id="474952"/>
    <lineage>
        <taxon>Bacteria</taxon>
        <taxon>Pseudomonadati</taxon>
        <taxon>Acidobacteriota</taxon>
        <taxon>Terriglobia</taxon>
        <taxon>Terriglobales</taxon>
        <taxon>Acidobacteriaceae</taxon>
        <taxon>Granulicella</taxon>
    </lineage>
</organism>
<evidence type="ECO:0000313" key="3">
    <source>
        <dbReference type="Proteomes" id="UP000198356"/>
    </source>
</evidence>
<dbReference type="AlphaFoldDB" id="A0A239MJB7"/>
<dbReference type="Proteomes" id="UP000198356">
    <property type="component" value="Unassembled WGS sequence"/>
</dbReference>
<proteinExistence type="predicted"/>
<name>A0A239MJB7_9BACT</name>
<sequence>MLKEAILDDRNGHSSPASEEVPIAPDLIREELQRIVASRHFRTSRRGKEFLQYVVDEKINGHGDLLKERLIGVQLFGRKPDYATGEDPVVRVQAGDVRRRLESYHADPEIQADILIQIPVGSYAPVFLYRKSIPHYEPWPSPETTHAEAEGVDEAPSGTMEHLSAAAESLPHGQNDHPPVVPVASAPQHAGWRDRRWRLAIPAAACLALVAWLTFSYLRHSPDSTLKTFWQPASLSARPVLICLPKPIVYRPSEKLYDQYAAKHPEAFATRESRRDQILPMAPTDTVQWSDMVPVRSSGPGIGAVVAAVNIGKLLTEQGIRFELRFGEEATYADMRDSPVVIVGAINTEWASELTSESNFVFDESRDAPKILETAGSRRVWKMESRDGNITRDYGLITRQLSGKAGQFLVQVAGISHFGTEAASEFLANKKELTGALHSKPINLQKQNFQIVVSTDITAGRAGPPHVVAIGSW</sequence>
<keyword evidence="3" id="KW-1185">Reference proteome</keyword>
<reference evidence="2 3" key="1">
    <citation type="submission" date="2017-06" db="EMBL/GenBank/DDBJ databases">
        <authorList>
            <person name="Kim H.J."/>
            <person name="Triplett B.A."/>
        </authorList>
    </citation>
    <scope>NUCLEOTIDE SEQUENCE [LARGE SCALE GENOMIC DNA]</scope>
    <source>
        <strain evidence="2 3">DSM 18704</strain>
    </source>
</reference>
<gene>
    <name evidence="2" type="ORF">SAMN05421770_11421</name>
</gene>